<dbReference type="Proteomes" id="UP000031631">
    <property type="component" value="Chromosome"/>
</dbReference>
<accession>A0A7U6GKU8</accession>
<proteinExistence type="predicted"/>
<dbReference type="PROSITE" id="PS51257">
    <property type="entry name" value="PROKAR_LIPOPROTEIN"/>
    <property type="match status" value="1"/>
</dbReference>
<dbReference type="GO" id="GO:0015159">
    <property type="term" value="F:polysaccharide transmembrane transporter activity"/>
    <property type="evidence" value="ECO:0007669"/>
    <property type="project" value="InterPro"/>
</dbReference>
<evidence type="ECO:0000313" key="6">
    <source>
        <dbReference type="Proteomes" id="UP000031631"/>
    </source>
</evidence>
<dbReference type="KEGG" id="tbn:TBH_C2524"/>
<dbReference type="AlphaFoldDB" id="A0A7U6GKU8"/>
<feature type="domain" description="Polysaccharide export protein N-terminal" evidence="3">
    <location>
        <begin position="41"/>
        <end position="115"/>
    </location>
</feature>
<dbReference type="EMBL" id="AP012273">
    <property type="protein sequence ID" value="BAO45432.1"/>
    <property type="molecule type" value="Genomic_DNA"/>
</dbReference>
<protein>
    <submittedName>
        <fullName evidence="5">Polysaccharide export outer membrane protein</fullName>
    </submittedName>
</protein>
<sequence>MDLMRYGLCRFMALVAVLFMAGCATQPGEVVEGPPPGGSEVVDKYLVGVDDTLSVSVWRNPELSVSAVVRPDGMITVPVIGDVVAVGKTPEEVASDISERLSAYIRNPQVAVSVTQLVSNAFLTRVRVTGAVVSPISSPHRPGMTVLDAVLEAGGMTDFAAPDQARLYRKVDGQIKAYAVHLKQILQKGDLTTNYELLPGDIISIPERSF</sequence>
<name>A0A7U6GKU8_9GAMM</name>
<keyword evidence="6" id="KW-1185">Reference proteome</keyword>
<gene>
    <name evidence="5" type="ORF">TBH_C2524</name>
</gene>
<keyword evidence="1 2" id="KW-0732">Signal</keyword>
<evidence type="ECO:0000256" key="1">
    <source>
        <dbReference type="ARBA" id="ARBA00022729"/>
    </source>
</evidence>
<dbReference type="Gene3D" id="3.30.1950.10">
    <property type="entry name" value="wza like domain"/>
    <property type="match status" value="1"/>
</dbReference>
<dbReference type="PANTHER" id="PTHR33619">
    <property type="entry name" value="POLYSACCHARIDE EXPORT PROTEIN GFCE-RELATED"/>
    <property type="match status" value="1"/>
</dbReference>
<dbReference type="InterPro" id="IPR049712">
    <property type="entry name" value="Poly_export"/>
</dbReference>
<evidence type="ECO:0000256" key="2">
    <source>
        <dbReference type="SAM" id="SignalP"/>
    </source>
</evidence>
<dbReference type="Gene3D" id="3.10.560.10">
    <property type="entry name" value="Outer membrane lipoprotein wza domain like"/>
    <property type="match status" value="1"/>
</dbReference>
<dbReference type="NCBIfam" id="TIGR03027">
    <property type="entry name" value="pepcterm_export"/>
    <property type="match status" value="1"/>
</dbReference>
<evidence type="ECO:0000259" key="4">
    <source>
        <dbReference type="Pfam" id="PF10531"/>
    </source>
</evidence>
<feature type="signal peptide" evidence="2">
    <location>
        <begin position="1"/>
        <end position="21"/>
    </location>
</feature>
<feature type="domain" description="Soluble ligand binding" evidence="4">
    <location>
        <begin position="125"/>
        <end position="173"/>
    </location>
</feature>
<reference evidence="5 6" key="1">
    <citation type="journal article" date="2014" name="PLoS ONE">
        <title>Physiological and genomic features of a novel sulfur-oxidizing gammaproteobacterium belonging to a previously uncultivated symbiotic lineage isolated from a hydrothermal vent.</title>
        <authorList>
            <person name="Nunoura T."/>
            <person name="Takaki Y."/>
            <person name="Kazama H."/>
            <person name="Kakuta J."/>
            <person name="Shimamura S."/>
            <person name="Makita H."/>
            <person name="Hirai M."/>
            <person name="Miyazaki M."/>
            <person name="Takai K."/>
        </authorList>
    </citation>
    <scope>NUCLEOTIDE SEQUENCE [LARGE SCALE GENOMIC DNA]</scope>
    <source>
        <strain evidence="5 6">Hiromi1</strain>
    </source>
</reference>
<evidence type="ECO:0000259" key="3">
    <source>
        <dbReference type="Pfam" id="PF02563"/>
    </source>
</evidence>
<dbReference type="Pfam" id="PF02563">
    <property type="entry name" value="Poly_export"/>
    <property type="match status" value="1"/>
</dbReference>
<evidence type="ECO:0000313" key="5">
    <source>
        <dbReference type="EMBL" id="BAO45432.1"/>
    </source>
</evidence>
<dbReference type="PANTHER" id="PTHR33619:SF3">
    <property type="entry name" value="POLYSACCHARIDE EXPORT PROTEIN GFCE-RELATED"/>
    <property type="match status" value="1"/>
</dbReference>
<organism evidence="5 6">
    <name type="scientific">Thiolapillus brandeum</name>
    <dbReference type="NCBI Taxonomy" id="1076588"/>
    <lineage>
        <taxon>Bacteria</taxon>
        <taxon>Pseudomonadati</taxon>
        <taxon>Pseudomonadota</taxon>
        <taxon>Gammaproteobacteria</taxon>
        <taxon>Chromatiales</taxon>
        <taxon>Sedimenticolaceae</taxon>
        <taxon>Thiolapillus</taxon>
    </lineage>
</organism>
<feature type="chain" id="PRO_5031110144" evidence="2">
    <location>
        <begin position="22"/>
        <end position="210"/>
    </location>
</feature>
<dbReference type="InterPro" id="IPR019554">
    <property type="entry name" value="Soluble_ligand-bd"/>
</dbReference>
<dbReference type="InterPro" id="IPR017477">
    <property type="entry name" value="PEP-CTERM_polysacc_export"/>
</dbReference>
<dbReference type="InterPro" id="IPR003715">
    <property type="entry name" value="Poly_export_N"/>
</dbReference>
<dbReference type="Pfam" id="PF10531">
    <property type="entry name" value="SLBB"/>
    <property type="match status" value="1"/>
</dbReference>